<dbReference type="SUPFAM" id="SSF52768">
    <property type="entry name" value="Arginase/deacetylase"/>
    <property type="match status" value="1"/>
</dbReference>
<keyword evidence="7" id="KW-1185">Reference proteome</keyword>
<evidence type="ECO:0000256" key="5">
    <source>
        <dbReference type="RuleBase" id="RU003684"/>
    </source>
</evidence>
<reference evidence="6 7" key="1">
    <citation type="submission" date="2018-07" db="EMBL/GenBank/DDBJ databases">
        <authorList>
            <person name="Zhang Y."/>
            <person name="Wang L."/>
            <person name="Ma S."/>
        </authorList>
    </citation>
    <scope>NUCLEOTIDE SEQUENCE [LARGE SCALE GENOMIC DNA]</scope>
    <source>
        <strain evidence="6 7">4-2</strain>
    </source>
</reference>
<dbReference type="GO" id="GO:0046872">
    <property type="term" value="F:metal ion binding"/>
    <property type="evidence" value="ECO:0007669"/>
    <property type="project" value="UniProtKB-KW"/>
</dbReference>
<dbReference type="InterPro" id="IPR006035">
    <property type="entry name" value="Ureohydrolase"/>
</dbReference>
<dbReference type="CDD" id="cd11592">
    <property type="entry name" value="Agmatinase_PAH"/>
    <property type="match status" value="1"/>
</dbReference>
<dbReference type="EMBL" id="QOKZ01000006">
    <property type="protein sequence ID" value="RMC33810.1"/>
    <property type="molecule type" value="Genomic_DNA"/>
</dbReference>
<dbReference type="Pfam" id="PF00491">
    <property type="entry name" value="Arginase"/>
    <property type="match status" value="1"/>
</dbReference>
<dbReference type="GO" id="GO:0008783">
    <property type="term" value="F:agmatinase activity"/>
    <property type="evidence" value="ECO:0007669"/>
    <property type="project" value="UniProtKB-EC"/>
</dbReference>
<comment type="cofactor">
    <cofactor evidence="4">
        <name>Mn(2+)</name>
        <dbReference type="ChEBI" id="CHEBI:29035"/>
    </cofactor>
    <text evidence="4">Binds 2 manganese ions per subunit.</text>
</comment>
<evidence type="ECO:0000313" key="7">
    <source>
        <dbReference type="Proteomes" id="UP000273516"/>
    </source>
</evidence>
<feature type="binding site" evidence="4">
    <location>
        <position position="157"/>
    </location>
    <ligand>
        <name>Mn(2+)</name>
        <dbReference type="ChEBI" id="CHEBI:29035"/>
        <label>1</label>
    </ligand>
</feature>
<evidence type="ECO:0000256" key="4">
    <source>
        <dbReference type="PIRSR" id="PIRSR036979-1"/>
    </source>
</evidence>
<dbReference type="GO" id="GO:0033389">
    <property type="term" value="P:putrescine biosynthetic process from arginine, via agmatine"/>
    <property type="evidence" value="ECO:0007669"/>
    <property type="project" value="TreeGrafter"/>
</dbReference>
<gene>
    <name evidence="6" type="primary">speB</name>
    <name evidence="6" type="ORF">C9E81_16065</name>
</gene>
<accession>A0A3M0MDW9</accession>
<dbReference type="InterPro" id="IPR020855">
    <property type="entry name" value="Ureohydrolase_Mn_BS"/>
</dbReference>
<dbReference type="InterPro" id="IPR005925">
    <property type="entry name" value="Agmatinase-rel"/>
</dbReference>
<dbReference type="PROSITE" id="PS01053">
    <property type="entry name" value="ARGINASE_1"/>
    <property type="match status" value="1"/>
</dbReference>
<dbReference type="Gene3D" id="3.40.800.10">
    <property type="entry name" value="Ureohydrolase domain"/>
    <property type="match status" value="1"/>
</dbReference>
<keyword evidence="3 5" id="KW-0378">Hydrolase</keyword>
<protein>
    <submittedName>
        <fullName evidence="6">Agmatinase</fullName>
        <ecNumber evidence="6">3.5.3.11</ecNumber>
    </submittedName>
</protein>
<evidence type="ECO:0000256" key="2">
    <source>
        <dbReference type="ARBA" id="ARBA00022723"/>
    </source>
</evidence>
<feature type="binding site" evidence="4">
    <location>
        <position position="161"/>
    </location>
    <ligand>
        <name>Mn(2+)</name>
        <dbReference type="ChEBI" id="CHEBI:29035"/>
        <label>1</label>
    </ligand>
</feature>
<dbReference type="PIRSF" id="PIRSF036979">
    <property type="entry name" value="Arginase"/>
    <property type="match status" value="1"/>
</dbReference>
<keyword evidence="2 4" id="KW-0479">Metal-binding</keyword>
<feature type="binding site" evidence="4">
    <location>
        <position position="134"/>
    </location>
    <ligand>
        <name>Mn(2+)</name>
        <dbReference type="ChEBI" id="CHEBI:29035"/>
        <label>1</label>
    </ligand>
</feature>
<name>A0A3M0MDW9_9RHOB</name>
<organism evidence="6 7">
    <name type="scientific">Paracoccus alkanivorans</name>
    <dbReference type="NCBI Taxonomy" id="2116655"/>
    <lineage>
        <taxon>Bacteria</taxon>
        <taxon>Pseudomonadati</taxon>
        <taxon>Pseudomonadota</taxon>
        <taxon>Alphaproteobacteria</taxon>
        <taxon>Rhodobacterales</taxon>
        <taxon>Paracoccaceae</taxon>
        <taxon>Paracoccus</taxon>
    </lineage>
</organism>
<dbReference type="OrthoDB" id="9788689at2"/>
<dbReference type="EC" id="3.5.3.11" evidence="6"/>
<dbReference type="InterPro" id="IPR023696">
    <property type="entry name" value="Ureohydrolase_dom_sf"/>
</dbReference>
<dbReference type="NCBIfam" id="TIGR01230">
    <property type="entry name" value="agmatinase"/>
    <property type="match status" value="1"/>
</dbReference>
<comment type="similarity">
    <text evidence="1">Belongs to the arginase family. Agmatinase subfamily.</text>
</comment>
<dbReference type="RefSeq" id="WP_122113364.1">
    <property type="nucleotide sequence ID" value="NZ_QOKZ01000006.1"/>
</dbReference>
<dbReference type="AlphaFoldDB" id="A0A3M0MDW9"/>
<keyword evidence="4" id="KW-0464">Manganese</keyword>
<dbReference type="PANTHER" id="PTHR11358">
    <property type="entry name" value="ARGINASE/AGMATINASE"/>
    <property type="match status" value="1"/>
</dbReference>
<dbReference type="NCBIfam" id="NF002564">
    <property type="entry name" value="PRK02190.1"/>
    <property type="match status" value="1"/>
</dbReference>
<feature type="binding site" evidence="4">
    <location>
        <position position="239"/>
    </location>
    <ligand>
        <name>Mn(2+)</name>
        <dbReference type="ChEBI" id="CHEBI:29035"/>
        <label>1</label>
    </ligand>
</feature>
<proteinExistence type="inferred from homology"/>
<evidence type="ECO:0000256" key="3">
    <source>
        <dbReference type="ARBA" id="ARBA00022801"/>
    </source>
</evidence>
<evidence type="ECO:0000313" key="6">
    <source>
        <dbReference type="EMBL" id="RMC33810.1"/>
    </source>
</evidence>
<dbReference type="PROSITE" id="PS51409">
    <property type="entry name" value="ARGINASE_2"/>
    <property type="match status" value="1"/>
</dbReference>
<comment type="caution">
    <text evidence="6">The sequence shown here is derived from an EMBL/GenBank/DDBJ whole genome shotgun (WGS) entry which is preliminary data.</text>
</comment>
<evidence type="ECO:0000256" key="1">
    <source>
        <dbReference type="ARBA" id="ARBA00009227"/>
    </source>
</evidence>
<dbReference type="PANTHER" id="PTHR11358:SF26">
    <property type="entry name" value="GUANIDINO ACID HYDROLASE, MITOCHONDRIAL"/>
    <property type="match status" value="1"/>
</dbReference>
<dbReference type="Proteomes" id="UP000273516">
    <property type="component" value="Unassembled WGS sequence"/>
</dbReference>
<feature type="binding site" evidence="4">
    <location>
        <position position="241"/>
    </location>
    <ligand>
        <name>Mn(2+)</name>
        <dbReference type="ChEBI" id="CHEBI:29035"/>
        <label>1</label>
    </ligand>
</feature>
<feature type="binding site" evidence="4">
    <location>
        <position position="159"/>
    </location>
    <ligand>
        <name>Mn(2+)</name>
        <dbReference type="ChEBI" id="CHEBI:29035"/>
        <label>1</label>
    </ligand>
</feature>
<sequence>MPEMGDQAFRRKDTTGGRWHEMTYGGALSFLRRNYSRDLRGVDVAVTGVPYDNAVTFRPGCRLGPQAIRAASVQLAELKAFPFGFDPFEALSVVDYGDVYLDPHHPETIRPAIEAHADGILAAGARILTLGGDHSIAYPLLRAHAKKHGPVALIQFDAHCDTWEDDGVRYDHGTMFLRAAREGIIDVAKSTQVGLRTFNDEDFGFEILTSPWIHRNGIDAAIAVARERAGDAPVYISFDVDGMDPAFAPGTGTPVPGGLASWQALEFIRGLGGLNLVGMDVVEVSPPYDQSEITAIAAATVAHDWLCLLAKAKGAAGKEVGRL</sequence>